<protein>
    <submittedName>
        <fullName evidence="2">Uncharacterized protein</fullName>
    </submittedName>
</protein>
<dbReference type="EMBL" id="BSOB01000018">
    <property type="protein sequence ID" value="GLQ93526.1"/>
    <property type="molecule type" value="Genomic_DNA"/>
</dbReference>
<accession>A0ABQ5XQH1</accession>
<dbReference type="RefSeq" id="WP_284321232.1">
    <property type="nucleotide sequence ID" value="NZ_BSOB01000018.1"/>
</dbReference>
<keyword evidence="1" id="KW-0812">Transmembrane</keyword>
<feature type="transmembrane region" description="Helical" evidence="1">
    <location>
        <begin position="45"/>
        <end position="66"/>
    </location>
</feature>
<dbReference type="Proteomes" id="UP001156670">
    <property type="component" value="Unassembled WGS sequence"/>
</dbReference>
<keyword evidence="1" id="KW-0472">Membrane</keyword>
<proteinExistence type="predicted"/>
<organism evidence="2 3">
    <name type="scientific">Dyella acidisoli</name>
    <dbReference type="NCBI Taxonomy" id="1867834"/>
    <lineage>
        <taxon>Bacteria</taxon>
        <taxon>Pseudomonadati</taxon>
        <taxon>Pseudomonadota</taxon>
        <taxon>Gammaproteobacteria</taxon>
        <taxon>Lysobacterales</taxon>
        <taxon>Rhodanobacteraceae</taxon>
        <taxon>Dyella</taxon>
    </lineage>
</organism>
<evidence type="ECO:0000313" key="3">
    <source>
        <dbReference type="Proteomes" id="UP001156670"/>
    </source>
</evidence>
<feature type="transmembrane region" description="Helical" evidence="1">
    <location>
        <begin position="73"/>
        <end position="94"/>
    </location>
</feature>
<name>A0ABQ5XQH1_9GAMM</name>
<evidence type="ECO:0000256" key="1">
    <source>
        <dbReference type="SAM" id="Phobius"/>
    </source>
</evidence>
<gene>
    <name evidence="2" type="ORF">GCM10007901_24770</name>
</gene>
<keyword evidence="1" id="KW-1133">Transmembrane helix</keyword>
<comment type="caution">
    <text evidence="2">The sequence shown here is derived from an EMBL/GenBank/DDBJ whole genome shotgun (WGS) entry which is preliminary data.</text>
</comment>
<feature type="transmembrane region" description="Helical" evidence="1">
    <location>
        <begin position="12"/>
        <end position="33"/>
    </location>
</feature>
<sequence length="96" mass="10452">MSANTFTRPSALVPLMMSLVALTIVLGHIMFFGTAREADEGAAAHLFQLLMAGQLPIVAFFAFKWLRRTPKDALVVLASQALAVVIACAPVWYFNL</sequence>
<reference evidence="3" key="1">
    <citation type="journal article" date="2019" name="Int. J. Syst. Evol. Microbiol.">
        <title>The Global Catalogue of Microorganisms (GCM) 10K type strain sequencing project: providing services to taxonomists for standard genome sequencing and annotation.</title>
        <authorList>
            <consortium name="The Broad Institute Genomics Platform"/>
            <consortium name="The Broad Institute Genome Sequencing Center for Infectious Disease"/>
            <person name="Wu L."/>
            <person name="Ma J."/>
        </authorList>
    </citation>
    <scope>NUCLEOTIDE SEQUENCE [LARGE SCALE GENOMIC DNA]</scope>
    <source>
        <strain evidence="3">NBRC 111980</strain>
    </source>
</reference>
<evidence type="ECO:0000313" key="2">
    <source>
        <dbReference type="EMBL" id="GLQ93526.1"/>
    </source>
</evidence>
<keyword evidence="3" id="KW-1185">Reference proteome</keyword>